<evidence type="ECO:0000259" key="9">
    <source>
        <dbReference type="PROSITE" id="PS50966"/>
    </source>
</evidence>
<keyword evidence="4 6" id="KW-0862">Zinc</keyword>
<feature type="region of interest" description="Disordered" evidence="7">
    <location>
        <begin position="657"/>
        <end position="676"/>
    </location>
</feature>
<dbReference type="Pfam" id="PF04434">
    <property type="entry name" value="SWIM"/>
    <property type="match status" value="1"/>
</dbReference>
<dbReference type="InterPro" id="IPR006564">
    <property type="entry name" value="Znf_PMZ"/>
</dbReference>
<dbReference type="PROSITE" id="PS50811">
    <property type="entry name" value="WRKY"/>
    <property type="match status" value="1"/>
</dbReference>
<feature type="domain" description="SWIM-type" evidence="9">
    <location>
        <begin position="489"/>
        <end position="536"/>
    </location>
</feature>
<evidence type="ECO:0000313" key="10">
    <source>
        <dbReference type="EMBL" id="KAF8653223.1"/>
    </source>
</evidence>
<dbReference type="EMBL" id="JACEFO010002629">
    <property type="protein sequence ID" value="KAF8653223.1"/>
    <property type="molecule type" value="Genomic_DNA"/>
</dbReference>
<proteinExistence type="inferred from homology"/>
<dbReference type="OrthoDB" id="2402896at2759"/>
<dbReference type="GO" id="GO:0008270">
    <property type="term" value="F:zinc ion binding"/>
    <property type="evidence" value="ECO:0007669"/>
    <property type="project" value="UniProtKB-UniRule"/>
</dbReference>
<reference evidence="10" key="1">
    <citation type="submission" date="2020-07" db="EMBL/GenBank/DDBJ databases">
        <title>Genome sequence and genetic diversity analysis of an under-domesticated orphan crop, white fonio (Digitaria exilis).</title>
        <authorList>
            <person name="Bennetzen J.L."/>
            <person name="Chen S."/>
            <person name="Ma X."/>
            <person name="Wang X."/>
            <person name="Yssel A.E.J."/>
            <person name="Chaluvadi S.R."/>
            <person name="Johnson M."/>
            <person name="Gangashetty P."/>
            <person name="Hamidou F."/>
            <person name="Sanogo M.D."/>
            <person name="Zwaenepoel A."/>
            <person name="Wallace J."/>
            <person name="Van De Peer Y."/>
            <person name="Van Deynze A."/>
        </authorList>
    </citation>
    <scope>NUCLEOTIDE SEQUENCE</scope>
    <source>
        <tissue evidence="10">Leaves</tissue>
    </source>
</reference>
<evidence type="ECO:0000259" key="8">
    <source>
        <dbReference type="PROSITE" id="PS50811"/>
    </source>
</evidence>
<dbReference type="Pfam" id="PF10551">
    <property type="entry name" value="MULE"/>
    <property type="match status" value="1"/>
</dbReference>
<dbReference type="InterPro" id="IPR018289">
    <property type="entry name" value="MULE_transposase_dom"/>
</dbReference>
<keyword evidence="11" id="KW-1185">Reference proteome</keyword>
<comment type="subcellular location">
    <subcellularLocation>
        <location evidence="6">Nucleus</location>
    </subcellularLocation>
</comment>
<sequence>MPRLGQEFDSELKAYEFYLNYARKVGFSVRKEYANKSKKSGEISSSKYVCSREGFKILDKRTTRTKTPQPDTRVGCKACLMMRRNRESGKYEVYGFEPKHNHPLLVPSCANPLQRKLVDLQSSETNNSSDVISTSAPESRNFVAGDNVVTSREWQCPLRTRRQREIKYGEVTALLNYLQDQSRADPLFYHAVQLDAEDKVANIFWADVKMVADFSQFGDVVSFDIVSGNNMDLRPFASFVGFNNHGETVLLGMALVYDGTVESFLWLFDTFLIAMSGHAPSTIFYRQDEYVGQAISMIMPDTCHALCTRHLKRTAKSNLNYLIKRDSDFMKEFKACINDYEEERELFTSWEAMVNKYSLHSNVWLQKVFEEKEKWARPYMKWIFSAGMKNTQLNERLHSDIWDYLRPDIDITLFMKHLQQVVDDKRYTELEIDFSSRLKLADFKIRAPILIQASEAYSDMIFQLFQEQYEEFQSAYIVSRDESGPCREYIVAILDKEKTHKVYGNPCEQTVSCSCRRFESLGFLCSHALKILDTMDIKYLPDRYILKRWTKYARCLTTPQVGCRKVQEDTTLEFSSRYQYLCPIFARLVARASECEESYRVLEQCSVQMGKKVEEILQKQTSIDASASEPDVEDIQISLSASATNNESEHAMNCLSNKRAKKTKKKGPKDKSQTRSCIKKGLQNKKTFWLEQPATQFSMLNAPTQSGNIC</sequence>
<evidence type="ECO:0000313" key="11">
    <source>
        <dbReference type="Proteomes" id="UP000636709"/>
    </source>
</evidence>
<keyword evidence="2 6" id="KW-0479">Metal-binding</keyword>
<dbReference type="PANTHER" id="PTHR31669:SF281">
    <property type="entry name" value="PROTEIN FAR1-RELATED SEQUENCE"/>
    <property type="match status" value="1"/>
</dbReference>
<dbReference type="SMART" id="SM00575">
    <property type="entry name" value="ZnF_PMZ"/>
    <property type="match status" value="1"/>
</dbReference>
<organism evidence="10 11">
    <name type="scientific">Digitaria exilis</name>
    <dbReference type="NCBI Taxonomy" id="1010633"/>
    <lineage>
        <taxon>Eukaryota</taxon>
        <taxon>Viridiplantae</taxon>
        <taxon>Streptophyta</taxon>
        <taxon>Embryophyta</taxon>
        <taxon>Tracheophyta</taxon>
        <taxon>Spermatophyta</taxon>
        <taxon>Magnoliopsida</taxon>
        <taxon>Liliopsida</taxon>
        <taxon>Poales</taxon>
        <taxon>Poaceae</taxon>
        <taxon>PACMAD clade</taxon>
        <taxon>Panicoideae</taxon>
        <taxon>Panicodae</taxon>
        <taxon>Paniceae</taxon>
        <taxon>Anthephorinae</taxon>
        <taxon>Digitaria</taxon>
    </lineage>
</organism>
<comment type="similarity">
    <text evidence="1 6">Belongs to the FHY3/FAR1 family.</text>
</comment>
<dbReference type="AlphaFoldDB" id="A0A835DYJ3"/>
<comment type="function">
    <text evidence="6">Putative transcription activator involved in regulating light control of development.</text>
</comment>
<evidence type="ECO:0000256" key="7">
    <source>
        <dbReference type="SAM" id="MobiDB-lite"/>
    </source>
</evidence>
<evidence type="ECO:0000256" key="4">
    <source>
        <dbReference type="ARBA" id="ARBA00022833"/>
    </source>
</evidence>
<evidence type="ECO:0000256" key="3">
    <source>
        <dbReference type="ARBA" id="ARBA00022771"/>
    </source>
</evidence>
<evidence type="ECO:0000256" key="1">
    <source>
        <dbReference type="ARBA" id="ARBA00005889"/>
    </source>
</evidence>
<dbReference type="GO" id="GO:0005634">
    <property type="term" value="C:nucleus"/>
    <property type="evidence" value="ECO:0007669"/>
    <property type="project" value="UniProtKB-SubCell"/>
</dbReference>
<dbReference type="GO" id="GO:0003700">
    <property type="term" value="F:DNA-binding transcription factor activity"/>
    <property type="evidence" value="ECO:0007669"/>
    <property type="project" value="InterPro"/>
</dbReference>
<dbReference type="Pfam" id="PF03101">
    <property type="entry name" value="FAR1"/>
    <property type="match status" value="1"/>
</dbReference>
<dbReference type="InterPro" id="IPR031052">
    <property type="entry name" value="FHY3/FAR1"/>
</dbReference>
<accession>A0A835DYJ3</accession>
<gene>
    <name evidence="10" type="ORF">HU200_062678</name>
</gene>
<evidence type="ECO:0000256" key="5">
    <source>
        <dbReference type="PROSITE-ProRule" id="PRU00325"/>
    </source>
</evidence>
<dbReference type="PANTHER" id="PTHR31669">
    <property type="entry name" value="PROTEIN FAR1-RELATED SEQUENCE 10-RELATED"/>
    <property type="match status" value="1"/>
</dbReference>
<comment type="caution">
    <text evidence="10">The sequence shown here is derived from an EMBL/GenBank/DDBJ whole genome shotgun (WGS) entry which is preliminary data.</text>
</comment>
<feature type="compositionally biased region" description="Basic residues" evidence="7">
    <location>
        <begin position="658"/>
        <end position="668"/>
    </location>
</feature>
<keyword evidence="6" id="KW-0539">Nucleus</keyword>
<dbReference type="InterPro" id="IPR004330">
    <property type="entry name" value="FAR1_DNA_bnd_dom"/>
</dbReference>
<dbReference type="Proteomes" id="UP000636709">
    <property type="component" value="Unassembled WGS sequence"/>
</dbReference>
<protein>
    <recommendedName>
        <fullName evidence="6">Protein FAR1-RELATED SEQUENCE</fullName>
    </recommendedName>
</protein>
<dbReference type="InterPro" id="IPR003657">
    <property type="entry name" value="WRKY_dom"/>
</dbReference>
<keyword evidence="3 5" id="KW-0863">Zinc-finger</keyword>
<feature type="domain" description="WRKY" evidence="8">
    <location>
        <begin position="31"/>
        <end position="105"/>
    </location>
</feature>
<dbReference type="GO" id="GO:0043565">
    <property type="term" value="F:sequence-specific DNA binding"/>
    <property type="evidence" value="ECO:0007669"/>
    <property type="project" value="InterPro"/>
</dbReference>
<dbReference type="InterPro" id="IPR007527">
    <property type="entry name" value="Znf_SWIM"/>
</dbReference>
<evidence type="ECO:0000256" key="2">
    <source>
        <dbReference type="ARBA" id="ARBA00022723"/>
    </source>
</evidence>
<name>A0A835DYJ3_9POAL</name>
<evidence type="ECO:0000256" key="6">
    <source>
        <dbReference type="RuleBase" id="RU367018"/>
    </source>
</evidence>
<dbReference type="PROSITE" id="PS50966">
    <property type="entry name" value="ZF_SWIM"/>
    <property type="match status" value="1"/>
</dbReference>